<dbReference type="GO" id="GO:0015174">
    <property type="term" value="F:basic amino acid transmembrane transporter activity"/>
    <property type="evidence" value="ECO:0007669"/>
    <property type="project" value="TreeGrafter"/>
</dbReference>
<comment type="catalytic activity">
    <reaction evidence="6">
        <text>L-histidine(out) + L-arginine(in) = L-histidine(in) + L-arginine(out)</text>
        <dbReference type="Rhea" id="RHEA:71063"/>
        <dbReference type="ChEBI" id="CHEBI:32682"/>
        <dbReference type="ChEBI" id="CHEBI:57595"/>
    </reaction>
</comment>
<dbReference type="GO" id="GO:0000329">
    <property type="term" value="C:fungal-type vacuole membrane"/>
    <property type="evidence" value="ECO:0007669"/>
    <property type="project" value="TreeGrafter"/>
</dbReference>
<dbReference type="InterPro" id="IPR006603">
    <property type="entry name" value="PQ-loop_rpt"/>
</dbReference>
<evidence type="ECO:0000256" key="3">
    <source>
        <dbReference type="ARBA" id="ARBA00022989"/>
    </source>
</evidence>
<dbReference type="GO" id="GO:0034488">
    <property type="term" value="P:basic amino acid transmembrane export from vacuole"/>
    <property type="evidence" value="ECO:0007669"/>
    <property type="project" value="TreeGrafter"/>
</dbReference>
<evidence type="ECO:0000313" key="10">
    <source>
        <dbReference type="Proteomes" id="UP000193920"/>
    </source>
</evidence>
<feature type="compositionally biased region" description="Low complexity" evidence="7">
    <location>
        <begin position="211"/>
        <end position="242"/>
    </location>
</feature>
<evidence type="ECO:0000256" key="2">
    <source>
        <dbReference type="ARBA" id="ARBA00022692"/>
    </source>
</evidence>
<evidence type="ECO:0008006" key="11">
    <source>
        <dbReference type="Google" id="ProtNLM"/>
    </source>
</evidence>
<dbReference type="AlphaFoldDB" id="A0A1Y2DGC5"/>
<feature type="compositionally biased region" description="Basic and acidic residues" evidence="7">
    <location>
        <begin position="293"/>
        <end position="304"/>
    </location>
</feature>
<dbReference type="FunFam" id="1.20.1280.290:FF:000009">
    <property type="entry name" value="PQ loop repeat family protein"/>
    <property type="match status" value="1"/>
</dbReference>
<evidence type="ECO:0000256" key="4">
    <source>
        <dbReference type="ARBA" id="ARBA00023136"/>
    </source>
</evidence>
<dbReference type="Gene3D" id="1.20.1280.290">
    <property type="match status" value="2"/>
</dbReference>
<evidence type="ECO:0000256" key="8">
    <source>
        <dbReference type="SAM" id="Phobius"/>
    </source>
</evidence>
<keyword evidence="4 8" id="KW-0472">Membrane</keyword>
<accession>A0A1Y2DGC5</accession>
<dbReference type="OrthoDB" id="8048523at2759"/>
<dbReference type="EMBL" id="MCOG01000067">
    <property type="protein sequence ID" value="ORY58308.1"/>
    <property type="molecule type" value="Genomic_DNA"/>
</dbReference>
<feature type="region of interest" description="Disordered" evidence="7">
    <location>
        <begin position="201"/>
        <end position="442"/>
    </location>
</feature>
<feature type="transmembrane region" description="Helical" evidence="8">
    <location>
        <begin position="567"/>
        <end position="587"/>
    </location>
</feature>
<feature type="compositionally biased region" description="Basic residues" evidence="7">
    <location>
        <begin position="419"/>
        <end position="441"/>
    </location>
</feature>
<feature type="compositionally biased region" description="Acidic residues" evidence="7">
    <location>
        <begin position="383"/>
        <end position="408"/>
    </location>
</feature>
<comment type="caution">
    <text evidence="9">The sequence shown here is derived from an EMBL/GenBank/DDBJ whole genome shotgun (WGS) entry which is preliminary data.</text>
</comment>
<feature type="transmembrane region" description="Helical" evidence="8">
    <location>
        <begin position="503"/>
        <end position="521"/>
    </location>
</feature>
<evidence type="ECO:0000256" key="5">
    <source>
        <dbReference type="ARBA" id="ARBA00038039"/>
    </source>
</evidence>
<feature type="compositionally biased region" description="Polar residues" evidence="7">
    <location>
        <begin position="309"/>
        <end position="321"/>
    </location>
</feature>
<proteinExistence type="inferred from homology"/>
<feature type="transmembrane region" description="Helical" evidence="8">
    <location>
        <begin position="442"/>
        <end position="462"/>
    </location>
</feature>
<comment type="subcellular location">
    <subcellularLocation>
        <location evidence="1">Membrane</location>
        <topology evidence="1">Multi-pass membrane protein</topology>
    </subcellularLocation>
</comment>
<feature type="transmembrane region" description="Helical" evidence="8">
    <location>
        <begin position="533"/>
        <end position="555"/>
    </location>
</feature>
<dbReference type="InterPro" id="IPR051415">
    <property type="entry name" value="LAAT-1"/>
</dbReference>
<feature type="compositionally biased region" description="Low complexity" evidence="7">
    <location>
        <begin position="322"/>
        <end position="332"/>
    </location>
</feature>
<dbReference type="Pfam" id="PF04193">
    <property type="entry name" value="PQ-loop"/>
    <property type="match status" value="2"/>
</dbReference>
<reference evidence="9 10" key="1">
    <citation type="submission" date="2016-08" db="EMBL/GenBank/DDBJ databases">
        <title>A Parts List for Fungal Cellulosomes Revealed by Comparative Genomics.</title>
        <authorList>
            <consortium name="DOE Joint Genome Institute"/>
            <person name="Haitjema C.H."/>
            <person name="Gilmore S.P."/>
            <person name="Henske J.K."/>
            <person name="Solomon K.V."/>
            <person name="De Groot R."/>
            <person name="Kuo A."/>
            <person name="Mondo S.J."/>
            <person name="Salamov A.A."/>
            <person name="Labutti K."/>
            <person name="Zhao Z."/>
            <person name="Chiniquy J."/>
            <person name="Barry K."/>
            <person name="Brewer H.M."/>
            <person name="Purvine S.O."/>
            <person name="Wright A.T."/>
            <person name="Boxma B."/>
            <person name="Van Alen T."/>
            <person name="Hackstein J.H."/>
            <person name="Baker S.E."/>
            <person name="Grigoriev I.V."/>
            <person name="O'Malley M.A."/>
        </authorList>
    </citation>
    <scope>NUCLEOTIDE SEQUENCE [LARGE SCALE GENOMIC DNA]</scope>
    <source>
        <strain evidence="9 10">G1</strain>
    </source>
</reference>
<dbReference type="PANTHER" id="PTHR16201">
    <property type="entry name" value="SEVEN TRANSMEMBRANE PROTEIN 1-RELATED"/>
    <property type="match status" value="1"/>
</dbReference>
<feature type="transmembrane region" description="Helical" evidence="8">
    <location>
        <begin position="70"/>
        <end position="88"/>
    </location>
</feature>
<feature type="compositionally biased region" description="Basic and acidic residues" evidence="7">
    <location>
        <begin position="258"/>
        <end position="276"/>
    </location>
</feature>
<feature type="compositionally biased region" description="Low complexity" evidence="7">
    <location>
        <begin position="282"/>
        <end position="292"/>
    </location>
</feature>
<feature type="compositionally biased region" description="Low complexity" evidence="7">
    <location>
        <begin position="368"/>
        <end position="378"/>
    </location>
</feature>
<dbReference type="STRING" id="1754190.A0A1Y2DGC5"/>
<feature type="transmembrane region" description="Helical" evidence="8">
    <location>
        <begin position="38"/>
        <end position="58"/>
    </location>
</feature>
<evidence type="ECO:0000313" key="9">
    <source>
        <dbReference type="EMBL" id="ORY58308.1"/>
    </source>
</evidence>
<dbReference type="SMART" id="SM00679">
    <property type="entry name" value="CTNS"/>
    <property type="match status" value="2"/>
</dbReference>
<protein>
    <recommendedName>
        <fullName evidence="11">PQ-loop-domain-containing protein</fullName>
    </recommendedName>
</protein>
<evidence type="ECO:0000256" key="7">
    <source>
        <dbReference type="SAM" id="MobiDB-lite"/>
    </source>
</evidence>
<evidence type="ECO:0000256" key="6">
    <source>
        <dbReference type="ARBA" id="ARBA00050768"/>
    </source>
</evidence>
<keyword evidence="3 8" id="KW-1133">Transmembrane helix</keyword>
<keyword evidence="10" id="KW-1185">Reference proteome</keyword>
<dbReference type="PANTHER" id="PTHR16201:SF34">
    <property type="entry name" value="LYSOSOMAL AMINO ACID TRANSPORTER 1"/>
    <property type="match status" value="1"/>
</dbReference>
<keyword evidence="2 8" id="KW-0812">Transmembrane</keyword>
<dbReference type="Proteomes" id="UP000193920">
    <property type="component" value="Unassembled WGS sequence"/>
</dbReference>
<sequence>MGFWENCICNPTEKGGYKYVQWIGSVFGDCIYTPLEKFSYYSGVISIIFYFVAFYPQIYENYKRKSTDGLSLVLIIIWFFGDFANYIGTILTEQYPIQKVVGIYFALMEVLIMGQYFYYKFIYKGPNVIEEEEEEDQEPNEYDQLIVKTEGGESQDDKDRQVSSLQHTYETFSDIQKSPIHPPLDPVEAIDATPKANINNIASPVDVTEPTATNTNTNTTTDTTSTTNNNGAGSLSSSVISKSSKRSFLENENIEVISEPKPEPQEVSKPETKYETFDEISQKQQEAQAQSQAEEKNHQVHNEEVPVYNITSNINTDTNAQSFSASISSSLSKANMRNTKNESQESLTNQEEDNDGEDSKNSTEEIYESSSKEASSLSIDAKDGEEDDDDEDDDDDNENEGEGEDEGEGSLNRSESSLNRRRKKKGKKGKKKKGRKPKRGKGLSTVIQTIALLSLFIIQVQARAFNWSEGYNSRRLLETRDEPIKICDEKPDLSMTQKVLGSFMAWGSGLLYFCCRIPQILENKRNRSVEGLSIFLFLCTILGNLFYGLSIMIRFPPIDEKFFAGTLPYLIGSVGTFIFDIIIIYQFNVYKYSSSSEPGYQHLE</sequence>
<gene>
    <name evidence="9" type="ORF">LY90DRAFT_669062</name>
</gene>
<feature type="transmembrane region" description="Helical" evidence="8">
    <location>
        <begin position="100"/>
        <end position="119"/>
    </location>
</feature>
<evidence type="ECO:0000256" key="1">
    <source>
        <dbReference type="ARBA" id="ARBA00004141"/>
    </source>
</evidence>
<comment type="similarity">
    <text evidence="5">Belongs to the laat-1 family.</text>
</comment>
<organism evidence="9 10">
    <name type="scientific">Neocallimastix californiae</name>
    <dbReference type="NCBI Taxonomy" id="1754190"/>
    <lineage>
        <taxon>Eukaryota</taxon>
        <taxon>Fungi</taxon>
        <taxon>Fungi incertae sedis</taxon>
        <taxon>Chytridiomycota</taxon>
        <taxon>Chytridiomycota incertae sedis</taxon>
        <taxon>Neocallimastigomycetes</taxon>
        <taxon>Neocallimastigales</taxon>
        <taxon>Neocallimastigaceae</taxon>
        <taxon>Neocallimastix</taxon>
    </lineage>
</organism>
<name>A0A1Y2DGC5_9FUNG</name>